<proteinExistence type="predicted"/>
<evidence type="ECO:0000313" key="3">
    <source>
        <dbReference type="Proteomes" id="UP001642464"/>
    </source>
</evidence>
<evidence type="ECO:0000256" key="1">
    <source>
        <dbReference type="SAM" id="MobiDB-lite"/>
    </source>
</evidence>
<sequence>MASEMDTPRSLSYGRAPTTLQVYDQAATPQRRPITPRKAYSEEVDAQVPLAAHVAPRAEGFVAEAEWRSGGSGNEESQGP</sequence>
<keyword evidence="3" id="KW-1185">Reference proteome</keyword>
<dbReference type="Proteomes" id="UP001642464">
    <property type="component" value="Unassembled WGS sequence"/>
</dbReference>
<gene>
    <name evidence="2" type="ORF">SCF082_LOCUS37962</name>
</gene>
<reference evidence="2 3" key="1">
    <citation type="submission" date="2024-02" db="EMBL/GenBank/DDBJ databases">
        <authorList>
            <person name="Chen Y."/>
            <person name="Shah S."/>
            <person name="Dougan E. K."/>
            <person name="Thang M."/>
            <person name="Chan C."/>
        </authorList>
    </citation>
    <scope>NUCLEOTIDE SEQUENCE [LARGE SCALE GENOMIC DNA]</scope>
</reference>
<comment type="caution">
    <text evidence="2">The sequence shown here is derived from an EMBL/GenBank/DDBJ whole genome shotgun (WGS) entry which is preliminary data.</text>
</comment>
<feature type="region of interest" description="Disordered" evidence="1">
    <location>
        <begin position="1"/>
        <end position="20"/>
    </location>
</feature>
<evidence type="ECO:0000313" key="2">
    <source>
        <dbReference type="EMBL" id="CAK9079559.1"/>
    </source>
</evidence>
<dbReference type="EMBL" id="CAXAMM010038622">
    <property type="protein sequence ID" value="CAK9079559.1"/>
    <property type="molecule type" value="Genomic_DNA"/>
</dbReference>
<name>A0ABP0PUF2_9DINO</name>
<accession>A0ABP0PUF2</accession>
<organism evidence="2 3">
    <name type="scientific">Durusdinium trenchii</name>
    <dbReference type="NCBI Taxonomy" id="1381693"/>
    <lineage>
        <taxon>Eukaryota</taxon>
        <taxon>Sar</taxon>
        <taxon>Alveolata</taxon>
        <taxon>Dinophyceae</taxon>
        <taxon>Suessiales</taxon>
        <taxon>Symbiodiniaceae</taxon>
        <taxon>Durusdinium</taxon>
    </lineage>
</organism>
<protein>
    <submittedName>
        <fullName evidence="2">Uncharacterized protein</fullName>
    </submittedName>
</protein>